<gene>
    <name evidence="2" type="ORF">DJ90_4978</name>
    <name evidence="3" type="ORF">GNQ08_13610</name>
</gene>
<keyword evidence="4" id="KW-1185">Reference proteome</keyword>
<reference evidence="2 4" key="1">
    <citation type="submission" date="2014-04" db="EMBL/GenBank/DDBJ databases">
        <authorList>
            <person name="Bishop-Lilly K.A."/>
            <person name="Broomall S.M."/>
            <person name="Chain P.S."/>
            <person name="Chertkov O."/>
            <person name="Coyne S.R."/>
            <person name="Daligault H.E."/>
            <person name="Davenport K.W."/>
            <person name="Erkkila T."/>
            <person name="Frey K.G."/>
            <person name="Gibbons H.S."/>
            <person name="Gu W."/>
            <person name="Jaissle J."/>
            <person name="Johnson S.L."/>
            <person name="Koroleva G.I."/>
            <person name="Ladner J.T."/>
            <person name="Lo C.-C."/>
            <person name="Minogue T.D."/>
            <person name="Munk C."/>
            <person name="Palacios G.F."/>
            <person name="Redden C.L."/>
            <person name="Rosenzweig C.N."/>
            <person name="Scholz M.B."/>
            <person name="Teshima H."/>
            <person name="Xu Y."/>
        </authorList>
    </citation>
    <scope>NUCLEOTIDE SEQUENCE [LARGE SCALE GENOMIC DNA]</scope>
    <source>
        <strain evidence="2 4">8244</strain>
    </source>
</reference>
<evidence type="ECO:0000313" key="5">
    <source>
        <dbReference type="Proteomes" id="UP000442469"/>
    </source>
</evidence>
<dbReference type="AlphaFoldDB" id="A0A090ZBS1"/>
<reference evidence="3 5" key="2">
    <citation type="submission" date="2019-11" db="EMBL/GenBank/DDBJ databases">
        <title>Draft genome sequences of five Paenibacillus species of dairy origin.</title>
        <authorList>
            <person name="Olajide A.M."/>
            <person name="Chen S."/>
            <person name="Lapointe G."/>
        </authorList>
    </citation>
    <scope>NUCLEOTIDE SEQUENCE [LARGE SCALE GENOMIC DNA]</scope>
    <source>
        <strain evidence="3 5">3CT49</strain>
    </source>
</reference>
<name>A0A090ZBS1_PAEMA</name>
<feature type="signal peptide" evidence="1">
    <location>
        <begin position="1"/>
        <end position="27"/>
    </location>
</feature>
<accession>A0A090ZBS1</accession>
<dbReference type="HOGENOM" id="CLU_1480641_0_0_9"/>
<proteinExistence type="predicted"/>
<sequence length="184" mass="20772">MTNALSKIASALLAVLLLYLFPAVQTAQREADIRYMSAYHALTEFADAVRTKGYISPVMYEQFTRSLEAKGNLYDIELEHRHKKYHPEYGDPADPDTFQDRFSVVYDAYYTEDILGVLFSENRAAAGEEQVKYTLQAGDFFSVTVKARSRSPYDVLSEFLYGTGTAAGYKDVLSYGGMVLNEDY</sequence>
<comment type="caution">
    <text evidence="2">The sequence shown here is derived from an EMBL/GenBank/DDBJ whole genome shotgun (WGS) entry which is preliminary data.</text>
</comment>
<dbReference type="EMBL" id="WNZZ01000008">
    <property type="protein sequence ID" value="MUG23436.1"/>
    <property type="molecule type" value="Genomic_DNA"/>
</dbReference>
<evidence type="ECO:0000313" key="3">
    <source>
        <dbReference type="EMBL" id="MUG23436.1"/>
    </source>
</evidence>
<dbReference type="PATRIC" id="fig|44252.3.peg.2896"/>
<dbReference type="OrthoDB" id="2082320at2"/>
<protein>
    <submittedName>
        <fullName evidence="2">Uncharacterized protein</fullName>
    </submittedName>
</protein>
<evidence type="ECO:0000313" key="4">
    <source>
        <dbReference type="Proteomes" id="UP000029278"/>
    </source>
</evidence>
<dbReference type="Proteomes" id="UP000442469">
    <property type="component" value="Unassembled WGS sequence"/>
</dbReference>
<organism evidence="2 4">
    <name type="scientific">Paenibacillus macerans</name>
    <name type="common">Bacillus macerans</name>
    <dbReference type="NCBI Taxonomy" id="44252"/>
    <lineage>
        <taxon>Bacteria</taxon>
        <taxon>Bacillati</taxon>
        <taxon>Bacillota</taxon>
        <taxon>Bacilli</taxon>
        <taxon>Bacillales</taxon>
        <taxon>Paenibacillaceae</taxon>
        <taxon>Paenibacillus</taxon>
    </lineage>
</organism>
<dbReference type="STRING" id="44252.DJ90_4978"/>
<evidence type="ECO:0000256" key="1">
    <source>
        <dbReference type="SAM" id="SignalP"/>
    </source>
</evidence>
<dbReference type="EMBL" id="JMQA01000026">
    <property type="protein sequence ID" value="KFN08734.1"/>
    <property type="molecule type" value="Genomic_DNA"/>
</dbReference>
<dbReference type="RefSeq" id="WP_036623111.1">
    <property type="nucleotide sequence ID" value="NZ_BGML01000003.1"/>
</dbReference>
<dbReference type="GeneID" id="77007330"/>
<evidence type="ECO:0000313" key="2">
    <source>
        <dbReference type="EMBL" id="KFN08734.1"/>
    </source>
</evidence>
<feature type="chain" id="PRO_5038207308" evidence="1">
    <location>
        <begin position="28"/>
        <end position="184"/>
    </location>
</feature>
<dbReference type="Proteomes" id="UP000029278">
    <property type="component" value="Unassembled WGS sequence"/>
</dbReference>
<keyword evidence="1" id="KW-0732">Signal</keyword>